<keyword evidence="1" id="KW-0472">Membrane</keyword>
<dbReference type="RefSeq" id="WP_062150013.1">
    <property type="nucleotide sequence ID" value="NZ_CP012373.2"/>
</dbReference>
<name>A0A2N9YA84_9GAMM</name>
<evidence type="ECO:0000256" key="1">
    <source>
        <dbReference type="SAM" id="Phobius"/>
    </source>
</evidence>
<accession>A0A2N9YA84</accession>
<feature type="transmembrane region" description="Helical" evidence="1">
    <location>
        <begin position="36"/>
        <end position="54"/>
    </location>
</feature>
<feature type="transmembrane region" description="Helical" evidence="1">
    <location>
        <begin position="12"/>
        <end position="30"/>
    </location>
</feature>
<gene>
    <name evidence="2" type="ORF">BLE401_00780</name>
</gene>
<dbReference type="Proteomes" id="UP000234271">
    <property type="component" value="Chromosome"/>
</dbReference>
<dbReference type="AlphaFoldDB" id="A0A2N9YA84"/>
<keyword evidence="3" id="KW-1185">Reference proteome</keyword>
<organism evidence="2 3">
    <name type="scientific">Beggiatoa leptomitoformis</name>
    <dbReference type="NCBI Taxonomy" id="288004"/>
    <lineage>
        <taxon>Bacteria</taxon>
        <taxon>Pseudomonadati</taxon>
        <taxon>Pseudomonadota</taxon>
        <taxon>Gammaproteobacteria</taxon>
        <taxon>Thiotrichales</taxon>
        <taxon>Thiotrichaceae</taxon>
        <taxon>Beggiatoa</taxon>
    </lineage>
</organism>
<keyword evidence="1" id="KW-1133">Transmembrane helix</keyword>
<dbReference type="STRING" id="288004.AL038_05205"/>
<proteinExistence type="predicted"/>
<sequence>MPLIKDLLKKKTVFYSIVLLVVSVLVLRFRASEPNLPTIFIVMLIIFSIGFLVARSIVSKRLTVITTTTRTAIQTAIKGTLATGLCVSPDQSRLSKFELEALDKALDATLKKEINMNKYNFLAMHLFYFFIFGIALFVFMMLFFFSNPNIVAFFISLIRNECT</sequence>
<keyword evidence="1" id="KW-0812">Transmembrane</keyword>
<evidence type="ECO:0000313" key="2">
    <source>
        <dbReference type="EMBL" id="AUI67371.1"/>
    </source>
</evidence>
<dbReference type="EMBL" id="CP018889">
    <property type="protein sequence ID" value="AUI67371.1"/>
    <property type="molecule type" value="Genomic_DNA"/>
</dbReference>
<feature type="transmembrane region" description="Helical" evidence="1">
    <location>
        <begin position="121"/>
        <end position="145"/>
    </location>
</feature>
<protein>
    <submittedName>
        <fullName evidence="2">Uncharacterized protein</fullName>
    </submittedName>
</protein>
<evidence type="ECO:0000313" key="3">
    <source>
        <dbReference type="Proteomes" id="UP000234271"/>
    </source>
</evidence>
<dbReference type="KEGG" id="blep:AL038_05205"/>
<reference evidence="3" key="1">
    <citation type="submission" date="2016-12" db="EMBL/GenBank/DDBJ databases">
        <title>Complete Genome Sequence of Beggiatoa leptomitiformis D-401.</title>
        <authorList>
            <person name="Fomenkov A."/>
            <person name="Vincze T."/>
            <person name="Grabovich M."/>
            <person name="Anton B.P."/>
            <person name="Dubinina G."/>
            <person name="Orlova M."/>
            <person name="Belousova E."/>
            <person name="Roberts R.J."/>
        </authorList>
    </citation>
    <scope>NUCLEOTIDE SEQUENCE [LARGE SCALE GENOMIC DNA]</scope>
    <source>
        <strain evidence="3">D-401</strain>
    </source>
</reference>